<evidence type="ECO:0000313" key="2">
    <source>
        <dbReference type="Proteomes" id="UP001055811"/>
    </source>
</evidence>
<accession>A0ACB9E5D0</accession>
<dbReference type="EMBL" id="CM042012">
    <property type="protein sequence ID" value="KAI3753823.1"/>
    <property type="molecule type" value="Genomic_DNA"/>
</dbReference>
<sequence>MLSFLGKSFFQAFCGTPCVRISGVADLELDYVCLVVVLETKQIQTGNRRYEYELLRMWFNRTCKTSADADGKAGLTAKSRWDERLAVNGHRQ</sequence>
<reference evidence="1 2" key="2">
    <citation type="journal article" date="2022" name="Mol. Ecol. Resour.">
        <title>The genomes of chicory, endive, great burdock and yacon provide insights into Asteraceae paleo-polyploidization history and plant inulin production.</title>
        <authorList>
            <person name="Fan W."/>
            <person name="Wang S."/>
            <person name="Wang H."/>
            <person name="Wang A."/>
            <person name="Jiang F."/>
            <person name="Liu H."/>
            <person name="Zhao H."/>
            <person name="Xu D."/>
            <person name="Zhang Y."/>
        </authorList>
    </citation>
    <scope>NUCLEOTIDE SEQUENCE [LARGE SCALE GENOMIC DNA]</scope>
    <source>
        <strain evidence="2">cv. Punajuju</strain>
        <tissue evidence="1">Leaves</tissue>
    </source>
</reference>
<proteinExistence type="predicted"/>
<dbReference type="Proteomes" id="UP001055811">
    <property type="component" value="Linkage Group LG04"/>
</dbReference>
<evidence type="ECO:0000313" key="1">
    <source>
        <dbReference type="EMBL" id="KAI3753823.1"/>
    </source>
</evidence>
<reference evidence="2" key="1">
    <citation type="journal article" date="2022" name="Mol. Ecol. Resour.">
        <title>The genomes of chicory, endive, great burdock and yacon provide insights into Asteraceae palaeo-polyploidization history and plant inulin production.</title>
        <authorList>
            <person name="Fan W."/>
            <person name="Wang S."/>
            <person name="Wang H."/>
            <person name="Wang A."/>
            <person name="Jiang F."/>
            <person name="Liu H."/>
            <person name="Zhao H."/>
            <person name="Xu D."/>
            <person name="Zhang Y."/>
        </authorList>
    </citation>
    <scope>NUCLEOTIDE SEQUENCE [LARGE SCALE GENOMIC DNA]</scope>
    <source>
        <strain evidence="2">cv. Punajuju</strain>
    </source>
</reference>
<protein>
    <submittedName>
        <fullName evidence="1">Uncharacterized protein</fullName>
    </submittedName>
</protein>
<keyword evidence="2" id="KW-1185">Reference proteome</keyword>
<organism evidence="1 2">
    <name type="scientific">Cichorium intybus</name>
    <name type="common">Chicory</name>
    <dbReference type="NCBI Taxonomy" id="13427"/>
    <lineage>
        <taxon>Eukaryota</taxon>
        <taxon>Viridiplantae</taxon>
        <taxon>Streptophyta</taxon>
        <taxon>Embryophyta</taxon>
        <taxon>Tracheophyta</taxon>
        <taxon>Spermatophyta</taxon>
        <taxon>Magnoliopsida</taxon>
        <taxon>eudicotyledons</taxon>
        <taxon>Gunneridae</taxon>
        <taxon>Pentapetalae</taxon>
        <taxon>asterids</taxon>
        <taxon>campanulids</taxon>
        <taxon>Asterales</taxon>
        <taxon>Asteraceae</taxon>
        <taxon>Cichorioideae</taxon>
        <taxon>Cichorieae</taxon>
        <taxon>Cichoriinae</taxon>
        <taxon>Cichorium</taxon>
    </lineage>
</organism>
<name>A0ACB9E5D0_CICIN</name>
<gene>
    <name evidence="1" type="ORF">L2E82_25887</name>
</gene>
<comment type="caution">
    <text evidence="1">The sequence shown here is derived from an EMBL/GenBank/DDBJ whole genome shotgun (WGS) entry which is preliminary data.</text>
</comment>